<sequence length="211" mass="23083">MPRTYPSTVLPNVQVDPVNVVSTHPNAALNGLAAINTHAMVEALLLNVFSGLLGRKKAYGFGSIGEKEKSFRHVAKVSVDPSDLSRIEWSLDAVTQSRQGRDVLVNSLWATDDKFPDYIVLMDQESLNDTSESIVAAVEAVKIDEGDAIEIQNTMRSGLSLWDENDMGKARSDAVRAMTAIISSNILLTSSDEMKRSEARQVIDDIISMCE</sequence>
<evidence type="ECO:0000313" key="1">
    <source>
        <dbReference type="EMBL" id="MBB3879845.1"/>
    </source>
</evidence>
<dbReference type="RefSeq" id="WP_183951993.1">
    <property type="nucleotide sequence ID" value="NZ_JACIDH010000009.1"/>
</dbReference>
<dbReference type="AlphaFoldDB" id="A0A7W6ABU8"/>
<dbReference type="Proteomes" id="UP000538670">
    <property type="component" value="Unassembled WGS sequence"/>
</dbReference>
<name>A0A7W6ABU8_9SPHN</name>
<gene>
    <name evidence="1" type="ORF">GGR48_002279</name>
</gene>
<evidence type="ECO:0000313" key="2">
    <source>
        <dbReference type="Proteomes" id="UP000538670"/>
    </source>
</evidence>
<reference evidence="1 2" key="1">
    <citation type="submission" date="2020-08" db="EMBL/GenBank/DDBJ databases">
        <title>Genomic Encyclopedia of Type Strains, Phase IV (KMG-IV): sequencing the most valuable type-strain genomes for metagenomic binning, comparative biology and taxonomic classification.</title>
        <authorList>
            <person name="Goeker M."/>
        </authorList>
    </citation>
    <scope>NUCLEOTIDE SEQUENCE [LARGE SCALE GENOMIC DNA]</scope>
    <source>
        <strain evidence="1 2">DSM 19512</strain>
    </source>
</reference>
<dbReference type="EMBL" id="JACIDH010000009">
    <property type="protein sequence ID" value="MBB3879845.1"/>
    <property type="molecule type" value="Genomic_DNA"/>
</dbReference>
<protein>
    <submittedName>
        <fullName evidence="1">Uncharacterized protein</fullName>
    </submittedName>
</protein>
<proteinExistence type="predicted"/>
<keyword evidence="2" id="KW-1185">Reference proteome</keyword>
<comment type="caution">
    <text evidence="1">The sequence shown here is derived from an EMBL/GenBank/DDBJ whole genome shotgun (WGS) entry which is preliminary data.</text>
</comment>
<organism evidence="1 2">
    <name type="scientific">Sphingomonas pseudosanguinis</name>
    <dbReference type="NCBI Taxonomy" id="413712"/>
    <lineage>
        <taxon>Bacteria</taxon>
        <taxon>Pseudomonadati</taxon>
        <taxon>Pseudomonadota</taxon>
        <taxon>Alphaproteobacteria</taxon>
        <taxon>Sphingomonadales</taxon>
        <taxon>Sphingomonadaceae</taxon>
        <taxon>Sphingomonas</taxon>
    </lineage>
</organism>
<accession>A0A7W6ABU8</accession>